<protein>
    <submittedName>
        <fullName evidence="2">Uncharacterized protein</fullName>
    </submittedName>
</protein>
<feature type="region of interest" description="Disordered" evidence="1">
    <location>
        <begin position="201"/>
        <end position="232"/>
    </location>
</feature>
<keyword evidence="3" id="KW-1185">Reference proteome</keyword>
<sequence>MSVMEFSRPCSSIYSRDEDGNPFNSPAQPHIDTHGNFANDMIQSAMSAANRLLWADDFQIDIIEAIKILDQMQGLLQVALNGDIDTQLEVLGKKVTGILTAWTRRNQRISVDARLWKVADVSDASQRDPKTRIEPLPTVIGCQVNVETAQGIQTFFVNCVTCLRDTRYYTSTDIRVNECLVAIRYRLEDVVFSAEQASKDTDTAHKTLSETSFTEASRNNELSKNNTKGKHQKGKLTFKSLFSTRSGKKHDVSTGNSEAQGMVKQSVQISEDNALPILSALPRVSLGELEAQQHEGNQNFATVNHQNEQVCSGEVPNVTLGNQNHPETFEIPKVDYCDEPRELEPVHESRNVCQTSTDAKIPRETRQDSMMAGPSENHQSIDLGRPGVLSLLERELRQEFVRRIKAERPKPVEISRSRSWWRERALAALEGQEQEHKDEWEDCKEEDWTEEDLAAKRVRDAAKALEMLEGVSSSEAGSKRLVGGVEEDQDSLRFSFQPDEMEWLGRDL</sequence>
<evidence type="ECO:0000313" key="3">
    <source>
        <dbReference type="Proteomes" id="UP001365128"/>
    </source>
</evidence>
<comment type="caution">
    <text evidence="2">The sequence shown here is derived from an EMBL/GenBank/DDBJ whole genome shotgun (WGS) entry which is preliminary data.</text>
</comment>
<gene>
    <name evidence="2" type="ORF">IWX46DRAFT_580896</name>
</gene>
<accession>A0ABR1MD55</accession>
<name>A0ABR1MD55_9PEZI</name>
<organism evidence="2 3">
    <name type="scientific">Phyllosticta citricarpa</name>
    <dbReference type="NCBI Taxonomy" id="55181"/>
    <lineage>
        <taxon>Eukaryota</taxon>
        <taxon>Fungi</taxon>
        <taxon>Dikarya</taxon>
        <taxon>Ascomycota</taxon>
        <taxon>Pezizomycotina</taxon>
        <taxon>Dothideomycetes</taxon>
        <taxon>Dothideomycetes incertae sedis</taxon>
        <taxon>Botryosphaeriales</taxon>
        <taxon>Phyllostictaceae</taxon>
        <taxon>Phyllosticta</taxon>
    </lineage>
</organism>
<proteinExistence type="predicted"/>
<feature type="compositionally biased region" description="Polar residues" evidence="1">
    <location>
        <begin position="209"/>
        <end position="226"/>
    </location>
</feature>
<dbReference type="Proteomes" id="UP001365128">
    <property type="component" value="Unassembled WGS sequence"/>
</dbReference>
<reference evidence="2 3" key="1">
    <citation type="submission" date="2024-04" db="EMBL/GenBank/DDBJ databases">
        <title>Phyllosticta paracitricarpa is synonymous to the EU quarantine fungus P. citricarpa based on phylogenomic analyses.</title>
        <authorList>
            <consortium name="Lawrence Berkeley National Laboratory"/>
            <person name="Van Ingen-Buijs V.A."/>
            <person name="Van Westerhoven A.C."/>
            <person name="Haridas S."/>
            <person name="Skiadas P."/>
            <person name="Martin F."/>
            <person name="Groenewald J.Z."/>
            <person name="Crous P.W."/>
            <person name="Seidl M.F."/>
        </authorList>
    </citation>
    <scope>NUCLEOTIDE SEQUENCE [LARGE SCALE GENOMIC DNA]</scope>
    <source>
        <strain evidence="2 3">CBS 122670</strain>
    </source>
</reference>
<dbReference type="EMBL" id="JBBPDW010000015">
    <property type="protein sequence ID" value="KAK7546258.1"/>
    <property type="molecule type" value="Genomic_DNA"/>
</dbReference>
<evidence type="ECO:0000256" key="1">
    <source>
        <dbReference type="SAM" id="MobiDB-lite"/>
    </source>
</evidence>
<evidence type="ECO:0000313" key="2">
    <source>
        <dbReference type="EMBL" id="KAK7546258.1"/>
    </source>
</evidence>